<organism evidence="1">
    <name type="scientific">marine metagenome</name>
    <dbReference type="NCBI Taxonomy" id="408172"/>
    <lineage>
        <taxon>unclassified sequences</taxon>
        <taxon>metagenomes</taxon>
        <taxon>ecological metagenomes</taxon>
    </lineage>
</organism>
<dbReference type="Gene3D" id="2.60.120.380">
    <property type="match status" value="1"/>
</dbReference>
<feature type="non-terminal residue" evidence="1">
    <location>
        <position position="200"/>
    </location>
</feature>
<evidence type="ECO:0008006" key="2">
    <source>
        <dbReference type="Google" id="ProtNLM"/>
    </source>
</evidence>
<accession>A0A382L1P6</accession>
<reference evidence="1" key="1">
    <citation type="submission" date="2018-05" db="EMBL/GenBank/DDBJ databases">
        <authorList>
            <person name="Lanie J.A."/>
            <person name="Ng W.-L."/>
            <person name="Kazmierczak K.M."/>
            <person name="Andrzejewski T.M."/>
            <person name="Davidsen T.M."/>
            <person name="Wayne K.J."/>
            <person name="Tettelin H."/>
            <person name="Glass J.I."/>
            <person name="Rusch D."/>
            <person name="Podicherti R."/>
            <person name="Tsui H.-C.T."/>
            <person name="Winkler M.E."/>
        </authorList>
    </citation>
    <scope>NUCLEOTIDE SEQUENCE</scope>
</reference>
<sequence>VRVYVLCILLCVAHDVVAMPLLKTVQSLSFVSGKVIEVRVTGERFSEGLKLWTSFIAKSELINVEPKKAVFRLTFPAHISVKVGQVRVYDPTGISAPFLVLMDPLSTVSPKSTQQDNPQPLAWPVAIDGKFPAQSSHWFALEVEEAERLSIEVYSERLSAKGDPVIRLFDPEGREVRYADDDDVPGSDAALMYKAPMAGI</sequence>
<feature type="non-terminal residue" evidence="1">
    <location>
        <position position="1"/>
    </location>
</feature>
<protein>
    <recommendedName>
        <fullName evidence="2">IPT/TIG domain-containing protein</fullName>
    </recommendedName>
</protein>
<dbReference type="AlphaFoldDB" id="A0A382L1P6"/>
<proteinExistence type="predicted"/>
<name>A0A382L1P6_9ZZZZ</name>
<gene>
    <name evidence="1" type="ORF">METZ01_LOCUS283484</name>
</gene>
<dbReference type="EMBL" id="UINC01084206">
    <property type="protein sequence ID" value="SVC30630.1"/>
    <property type="molecule type" value="Genomic_DNA"/>
</dbReference>
<evidence type="ECO:0000313" key="1">
    <source>
        <dbReference type="EMBL" id="SVC30630.1"/>
    </source>
</evidence>